<dbReference type="Proteomes" id="UP000637061">
    <property type="component" value="Unassembled WGS sequence"/>
</dbReference>
<comment type="subcellular location">
    <subcellularLocation>
        <location evidence="1 6">Cell membrane</location>
        <topology evidence="1 6">Multi-pass membrane protein</topology>
    </subcellularLocation>
</comment>
<feature type="transmembrane region" description="Helical" evidence="6">
    <location>
        <begin position="24"/>
        <end position="52"/>
    </location>
</feature>
<accession>A0A8I1EG38</accession>
<keyword evidence="5 6" id="KW-0472">Membrane</keyword>
<comment type="caution">
    <text evidence="8">The sequence shown here is derived from an EMBL/GenBank/DDBJ whole genome shotgun (WGS) entry which is preliminary data.</text>
</comment>
<keyword evidence="3 6" id="KW-0812">Transmembrane</keyword>
<comment type="similarity">
    <text evidence="6">Belongs to the TVP38/TMEM64 family.</text>
</comment>
<evidence type="ECO:0000256" key="4">
    <source>
        <dbReference type="ARBA" id="ARBA00022989"/>
    </source>
</evidence>
<dbReference type="GO" id="GO:0005886">
    <property type="term" value="C:plasma membrane"/>
    <property type="evidence" value="ECO:0007669"/>
    <property type="project" value="UniProtKB-SubCell"/>
</dbReference>
<dbReference type="RefSeq" id="WP_198747401.1">
    <property type="nucleotide sequence ID" value="NZ_JAEHTE010000014.1"/>
</dbReference>
<dbReference type="AlphaFoldDB" id="A0A8I1EG38"/>
<dbReference type="Pfam" id="PF09335">
    <property type="entry name" value="VTT_dom"/>
    <property type="match status" value="1"/>
</dbReference>
<evidence type="ECO:0000313" key="9">
    <source>
        <dbReference type="Proteomes" id="UP000637061"/>
    </source>
</evidence>
<sequence>MIEVLVQHAIPAIEGLHDLGGLGVALLGVVFIIATLACFPASALTAVAGFLYGPVWGMVLISPLGLLSAGTAFALARHIARPWVHQRVTKRPMLNAIDKAVAVQGFRVVFLLRLSSIVPFAPLSYSLGASQINARVFLSASWLGLMPGTFLYVYLGSLVPDLAQLMTGQSSLNLNSYWMSGLGLSAVMIALWAVARYARQMIHQSSDKEPSYEQAV</sequence>
<keyword evidence="4 6" id="KW-1133">Transmembrane helix</keyword>
<protein>
    <recommendedName>
        <fullName evidence="6">TVP38/TMEM64 family membrane protein</fullName>
    </recommendedName>
</protein>
<evidence type="ECO:0000256" key="6">
    <source>
        <dbReference type="RuleBase" id="RU366058"/>
    </source>
</evidence>
<feature type="transmembrane region" description="Helical" evidence="6">
    <location>
        <begin position="175"/>
        <end position="195"/>
    </location>
</feature>
<feature type="domain" description="VTT" evidence="7">
    <location>
        <begin position="39"/>
        <end position="157"/>
    </location>
</feature>
<evidence type="ECO:0000259" key="7">
    <source>
        <dbReference type="Pfam" id="PF09335"/>
    </source>
</evidence>
<proteinExistence type="inferred from homology"/>
<gene>
    <name evidence="8" type="ORF">JEU22_13890</name>
</gene>
<feature type="transmembrane region" description="Helical" evidence="6">
    <location>
        <begin position="59"/>
        <end position="80"/>
    </location>
</feature>
<evidence type="ECO:0000256" key="1">
    <source>
        <dbReference type="ARBA" id="ARBA00004651"/>
    </source>
</evidence>
<evidence type="ECO:0000256" key="5">
    <source>
        <dbReference type="ARBA" id="ARBA00023136"/>
    </source>
</evidence>
<keyword evidence="2 6" id="KW-1003">Cell membrane</keyword>
<reference evidence="8" key="1">
    <citation type="submission" date="2020-12" db="EMBL/GenBank/DDBJ databases">
        <title>Enhanced detection system for hospital associated transmission using whole genome sequencing surveillance.</title>
        <authorList>
            <person name="Harrison L.H."/>
            <person name="Van Tyne D."/>
            <person name="Marsh J.W."/>
            <person name="Griffith M.P."/>
            <person name="Snyder D.J."/>
            <person name="Cooper V.S."/>
            <person name="Mustapha M."/>
        </authorList>
    </citation>
    <scope>NUCLEOTIDE SEQUENCE</scope>
    <source>
        <strain evidence="8">PSB00042</strain>
    </source>
</reference>
<name>A0A8I1EG38_PSEPU</name>
<comment type="caution">
    <text evidence="6">Lacks conserved residue(s) required for the propagation of feature annotation.</text>
</comment>
<dbReference type="InterPro" id="IPR032816">
    <property type="entry name" value="VTT_dom"/>
</dbReference>
<evidence type="ECO:0000256" key="2">
    <source>
        <dbReference type="ARBA" id="ARBA00022475"/>
    </source>
</evidence>
<organism evidence="8 9">
    <name type="scientific">Pseudomonas putida</name>
    <name type="common">Arthrobacter siderocapsulatus</name>
    <dbReference type="NCBI Taxonomy" id="303"/>
    <lineage>
        <taxon>Bacteria</taxon>
        <taxon>Pseudomonadati</taxon>
        <taxon>Pseudomonadota</taxon>
        <taxon>Gammaproteobacteria</taxon>
        <taxon>Pseudomonadales</taxon>
        <taxon>Pseudomonadaceae</taxon>
        <taxon>Pseudomonas</taxon>
    </lineage>
</organism>
<dbReference type="EMBL" id="JAEHTE010000014">
    <property type="protein sequence ID" value="MBI6885001.1"/>
    <property type="molecule type" value="Genomic_DNA"/>
</dbReference>
<evidence type="ECO:0000256" key="3">
    <source>
        <dbReference type="ARBA" id="ARBA00022692"/>
    </source>
</evidence>
<dbReference type="PANTHER" id="PTHR12677">
    <property type="entry name" value="GOLGI APPARATUS MEMBRANE PROTEIN TVP38-RELATED"/>
    <property type="match status" value="1"/>
</dbReference>
<feature type="transmembrane region" description="Helical" evidence="6">
    <location>
        <begin position="136"/>
        <end position="155"/>
    </location>
</feature>
<dbReference type="PANTHER" id="PTHR12677:SF59">
    <property type="entry name" value="GOLGI APPARATUS MEMBRANE PROTEIN TVP38-RELATED"/>
    <property type="match status" value="1"/>
</dbReference>
<dbReference type="InterPro" id="IPR015414">
    <property type="entry name" value="TMEM64"/>
</dbReference>
<evidence type="ECO:0000313" key="8">
    <source>
        <dbReference type="EMBL" id="MBI6885001.1"/>
    </source>
</evidence>